<feature type="transmembrane region" description="Helical" evidence="1">
    <location>
        <begin position="77"/>
        <end position="95"/>
    </location>
</feature>
<keyword evidence="1" id="KW-0812">Transmembrane</keyword>
<evidence type="ECO:0008006" key="8">
    <source>
        <dbReference type="Google" id="ProtNLM"/>
    </source>
</evidence>
<evidence type="ECO:0000313" key="4">
    <source>
        <dbReference type="EMBL" id="TBX40146.1"/>
    </source>
</evidence>
<dbReference type="EMBL" id="CP032744">
    <property type="protein sequence ID" value="AYJ39463.1"/>
    <property type="molecule type" value="Genomic_DNA"/>
</dbReference>
<dbReference type="EMBL" id="SEHH01000082">
    <property type="protein sequence ID" value="TBX40146.1"/>
    <property type="molecule type" value="Genomic_DNA"/>
</dbReference>
<dbReference type="KEGG" id="lpx:ASU28_11600"/>
<dbReference type="Proteomes" id="UP000236162">
    <property type="component" value="Unassembled WGS sequence"/>
</dbReference>
<evidence type="ECO:0000313" key="6">
    <source>
        <dbReference type="Proteomes" id="UP000277896"/>
    </source>
</evidence>
<organism evidence="4 7">
    <name type="scientific">Lactiplantibacillus paraplantarum</name>
    <dbReference type="NCBI Taxonomy" id="60520"/>
    <lineage>
        <taxon>Bacteria</taxon>
        <taxon>Bacillati</taxon>
        <taxon>Bacillota</taxon>
        <taxon>Bacilli</taxon>
        <taxon>Lactobacillales</taxon>
        <taxon>Lactobacillaceae</taxon>
        <taxon>Lactiplantibacillus</taxon>
    </lineage>
</organism>
<proteinExistence type="predicted"/>
<evidence type="ECO:0000313" key="7">
    <source>
        <dbReference type="Proteomes" id="UP000292648"/>
    </source>
</evidence>
<keyword evidence="1" id="KW-1133">Transmembrane helix</keyword>
<feature type="transmembrane region" description="Helical" evidence="1">
    <location>
        <begin position="37"/>
        <end position="57"/>
    </location>
</feature>
<dbReference type="eggNOG" id="ENOG5033MI8">
    <property type="taxonomic scope" value="Bacteria"/>
</dbReference>
<gene>
    <name evidence="4" type="ORF">EUZ87_11535</name>
    <name evidence="2" type="ORF">LP667_11910</name>
    <name evidence="3" type="ORF">LPPLD21_02333</name>
</gene>
<feature type="transmembrane region" description="Helical" evidence="1">
    <location>
        <begin position="6"/>
        <end position="30"/>
    </location>
</feature>
<protein>
    <recommendedName>
        <fullName evidence="8">Integral membrane protein</fullName>
    </recommendedName>
</protein>
<dbReference type="RefSeq" id="WP_021730953.1">
    <property type="nucleotide sequence ID" value="NZ_AVAI01000069.1"/>
</dbReference>
<accession>A0A098R6M1</accession>
<reference evidence="4 7" key="3">
    <citation type="submission" date="2019-01" db="EMBL/GenBank/DDBJ databases">
        <title>Draft genome sequence of Lactobacillus paraplantarum OSY-TC318, a Producer of the novel lantibiotic Paraplantaracin TC318.</title>
        <authorList>
            <person name="Hussein W.E."/>
            <person name="Huang E."/>
            <person name="Yousef A.E."/>
        </authorList>
    </citation>
    <scope>NUCLEOTIDE SEQUENCE [LARGE SCALE GENOMIC DNA]</scope>
    <source>
        <strain evidence="4 7">OSY-TC318</strain>
    </source>
</reference>
<reference evidence="2 6" key="2">
    <citation type="submission" date="2018-10" db="EMBL/GenBank/DDBJ databases">
        <title>Genome seuquencing of Lactobacillus species.</title>
        <authorList>
            <person name="Baek C."/>
            <person name="Yi H."/>
        </authorList>
    </citation>
    <scope>NUCLEOTIDE SEQUENCE [LARGE SCALE GENOMIC DNA]</scope>
    <source>
        <strain evidence="2 6">DSM 10667</strain>
    </source>
</reference>
<evidence type="ECO:0000313" key="3">
    <source>
        <dbReference type="EMBL" id="GBF02783.1"/>
    </source>
</evidence>
<sequence>MIASLIYWVVVVGLIVWGVWMAILSAYWAGQKQNGNIFFIAIMNTLGALAGLLVWWVFNNQDWQYYWLSSTVKTTNLLGIVLICYVVLIVIEFIQGRGIKPETAK</sequence>
<keyword evidence="5" id="KW-1185">Reference proteome</keyword>
<name>A0A098R6M1_9LACO</name>
<dbReference type="GeneID" id="79808149"/>
<keyword evidence="1" id="KW-0472">Membrane</keyword>
<reference evidence="3 5" key="1">
    <citation type="submission" date="2017-04" db="EMBL/GenBank/DDBJ databases">
        <title>In vitro and in silico characterization of Lactobacillus paraplantarum D2-1, a starter culture for soymilk fermentation.</title>
        <authorList>
            <person name="Endo A."/>
            <person name="Sasaki F."/>
            <person name="Maeno S."/>
            <person name="Kanesaki Y."/>
            <person name="Kubota E."/>
            <person name="Torres G.A."/>
            <person name="Tomita S."/>
            <person name="Nakagawa J."/>
        </authorList>
    </citation>
    <scope>NUCLEOTIDE SEQUENCE [LARGE SCALE GENOMIC DNA]</scope>
    <source>
        <strain evidence="3 5">D2-1</strain>
    </source>
</reference>
<evidence type="ECO:0000313" key="5">
    <source>
        <dbReference type="Proteomes" id="UP000236162"/>
    </source>
</evidence>
<dbReference type="HOGENOM" id="CLU_177694_0_0_9"/>
<dbReference type="Proteomes" id="UP000292648">
    <property type="component" value="Unassembled WGS sequence"/>
</dbReference>
<dbReference type="EMBL" id="BDOR01000015">
    <property type="protein sequence ID" value="GBF02783.1"/>
    <property type="molecule type" value="Genomic_DNA"/>
</dbReference>
<evidence type="ECO:0000313" key="2">
    <source>
        <dbReference type="EMBL" id="AYJ39463.1"/>
    </source>
</evidence>
<dbReference type="AlphaFoldDB" id="A0A098R6M1"/>
<dbReference type="Proteomes" id="UP000277896">
    <property type="component" value="Chromosome"/>
</dbReference>
<evidence type="ECO:0000256" key="1">
    <source>
        <dbReference type="SAM" id="Phobius"/>
    </source>
</evidence>